<keyword evidence="1" id="KW-0472">Membrane</keyword>
<keyword evidence="1" id="KW-0812">Transmembrane</keyword>
<name>A0ABM7WR22_9BACT</name>
<organism evidence="2 3">
    <name type="scientific">Anaeromyxobacter oryzae</name>
    <dbReference type="NCBI Taxonomy" id="2918170"/>
    <lineage>
        <taxon>Bacteria</taxon>
        <taxon>Pseudomonadati</taxon>
        <taxon>Myxococcota</taxon>
        <taxon>Myxococcia</taxon>
        <taxon>Myxococcales</taxon>
        <taxon>Cystobacterineae</taxon>
        <taxon>Anaeromyxobacteraceae</taxon>
        <taxon>Anaeromyxobacter</taxon>
    </lineage>
</organism>
<gene>
    <name evidence="2" type="ORF">AMOR_09060</name>
</gene>
<proteinExistence type="predicted"/>
<dbReference type="RefSeq" id="WP_248358881.1">
    <property type="nucleotide sequence ID" value="NZ_AP025591.1"/>
</dbReference>
<feature type="transmembrane region" description="Helical" evidence="1">
    <location>
        <begin position="61"/>
        <end position="86"/>
    </location>
</feature>
<dbReference type="InterPro" id="IPR038414">
    <property type="entry name" value="CcoP_N_sf"/>
</dbReference>
<sequence length="93" mass="10042">MSEPQLDDIEAFEAKGTARKLPAGWLLLFWGLIVFGAYYLWAYTPALGGWSQSQDLEGNGAAASSNLLATILFTAIPTIAAVLIILTQRKKKG</sequence>
<keyword evidence="3" id="KW-1185">Reference proteome</keyword>
<dbReference type="Proteomes" id="UP001162891">
    <property type="component" value="Chromosome"/>
</dbReference>
<dbReference type="EMBL" id="AP025591">
    <property type="protein sequence ID" value="BDG01910.1"/>
    <property type="molecule type" value="Genomic_DNA"/>
</dbReference>
<protein>
    <recommendedName>
        <fullName evidence="4">Cbb3-type cytochrome c oxidase subunit CcoP N-terminal domain-containing protein</fullName>
    </recommendedName>
</protein>
<dbReference type="Gene3D" id="6.10.280.130">
    <property type="match status" value="1"/>
</dbReference>
<evidence type="ECO:0000313" key="2">
    <source>
        <dbReference type="EMBL" id="BDG01910.1"/>
    </source>
</evidence>
<feature type="transmembrane region" description="Helical" evidence="1">
    <location>
        <begin position="21"/>
        <end position="41"/>
    </location>
</feature>
<evidence type="ECO:0008006" key="4">
    <source>
        <dbReference type="Google" id="ProtNLM"/>
    </source>
</evidence>
<accession>A0ABM7WR22</accession>
<reference evidence="3" key="1">
    <citation type="journal article" date="2022" name="Int. J. Syst. Evol. Microbiol.">
        <title>Anaeromyxobacter oryzae sp. nov., Anaeromyxobacter diazotrophicus sp. nov. and Anaeromyxobacter paludicola sp. nov., isolated from paddy soils.</title>
        <authorList>
            <person name="Itoh H."/>
            <person name="Xu Z."/>
            <person name="Mise K."/>
            <person name="Masuda Y."/>
            <person name="Ushijima N."/>
            <person name="Hayakawa C."/>
            <person name="Shiratori Y."/>
            <person name="Senoo K."/>
        </authorList>
    </citation>
    <scope>NUCLEOTIDE SEQUENCE [LARGE SCALE GENOMIC DNA]</scope>
    <source>
        <strain evidence="3">Red232</strain>
    </source>
</reference>
<keyword evidence="1" id="KW-1133">Transmembrane helix</keyword>
<evidence type="ECO:0000313" key="3">
    <source>
        <dbReference type="Proteomes" id="UP001162891"/>
    </source>
</evidence>
<evidence type="ECO:0000256" key="1">
    <source>
        <dbReference type="SAM" id="Phobius"/>
    </source>
</evidence>